<accession>A0A9W6EZX0</accession>
<dbReference type="PANTHER" id="PTHR46573">
    <property type="entry name" value="WD REPEAT, SAM AND U-BOX DOMAIN-CONTAINING PROTEIN 1"/>
    <property type="match status" value="1"/>
</dbReference>
<sequence length="395" mass="42380">MRSSLCSRTSAMGLSSLLLGTLRVPSIRKANYTVLRLAAVAGFATLLVYVVGNTISFIVQLFELSSSEVSKFAKVIAALLKRPNLDLEFLPQEFEDLTPSDEGVYAYAPGTYHPLLFRRAESAAERGAWQWSDDGRLWFATDSFRESPNGVPEPPALVFILRLHIETLIRRRFANPAADRRRLPPPLDTDECPAAALDAAPAPLCCPISHGLMRVPVVAPSGTTFEYDCIRRWAQRHNTDPVNGGPLAEGDLYPNLALRDLIDRWLQQQGGRRRQGGWEQQDRQQGGQQQGEQQQGAQQGGQVSEEEEGSGSAGMTRELAGSQRGSRAGTGEGTEGEQEEGLEGQGGGEGKADAGASAGSGWGREGLLEAGRRGGSLPGGAGLAGLLPPHLLDLS</sequence>
<feature type="compositionally biased region" description="Low complexity" evidence="1">
    <location>
        <begin position="384"/>
        <end position="395"/>
    </location>
</feature>
<dbReference type="Pfam" id="PF04564">
    <property type="entry name" value="U-box"/>
    <property type="match status" value="1"/>
</dbReference>
<evidence type="ECO:0000259" key="3">
    <source>
        <dbReference type="PROSITE" id="PS51698"/>
    </source>
</evidence>
<dbReference type="SUPFAM" id="SSF57850">
    <property type="entry name" value="RING/U-box"/>
    <property type="match status" value="1"/>
</dbReference>
<evidence type="ECO:0000313" key="4">
    <source>
        <dbReference type="EMBL" id="GLC51074.1"/>
    </source>
</evidence>
<dbReference type="SMART" id="SM00504">
    <property type="entry name" value="Ubox"/>
    <property type="match status" value="1"/>
</dbReference>
<dbReference type="CDD" id="cd16453">
    <property type="entry name" value="RING-Ubox"/>
    <property type="match status" value="1"/>
</dbReference>
<evidence type="ECO:0000313" key="5">
    <source>
        <dbReference type="Proteomes" id="UP001165080"/>
    </source>
</evidence>
<dbReference type="InterPro" id="IPR052085">
    <property type="entry name" value="WD-SAM-U-box"/>
</dbReference>
<organism evidence="4 5">
    <name type="scientific">Pleodorina starrii</name>
    <dbReference type="NCBI Taxonomy" id="330485"/>
    <lineage>
        <taxon>Eukaryota</taxon>
        <taxon>Viridiplantae</taxon>
        <taxon>Chlorophyta</taxon>
        <taxon>core chlorophytes</taxon>
        <taxon>Chlorophyceae</taxon>
        <taxon>CS clade</taxon>
        <taxon>Chlamydomonadales</taxon>
        <taxon>Volvocaceae</taxon>
        <taxon>Pleodorina</taxon>
    </lineage>
</organism>
<keyword evidence="2" id="KW-1133">Transmembrane helix</keyword>
<proteinExistence type="predicted"/>
<dbReference type="GO" id="GO:0016567">
    <property type="term" value="P:protein ubiquitination"/>
    <property type="evidence" value="ECO:0007669"/>
    <property type="project" value="InterPro"/>
</dbReference>
<feature type="compositionally biased region" description="Low complexity" evidence="1">
    <location>
        <begin position="277"/>
        <end position="303"/>
    </location>
</feature>
<evidence type="ECO:0000256" key="1">
    <source>
        <dbReference type="SAM" id="MobiDB-lite"/>
    </source>
</evidence>
<dbReference type="Gene3D" id="3.30.40.10">
    <property type="entry name" value="Zinc/RING finger domain, C3HC4 (zinc finger)"/>
    <property type="match status" value="1"/>
</dbReference>
<dbReference type="EMBL" id="BRXU01000004">
    <property type="protein sequence ID" value="GLC51074.1"/>
    <property type="molecule type" value="Genomic_DNA"/>
</dbReference>
<keyword evidence="2" id="KW-0812">Transmembrane</keyword>
<feature type="compositionally biased region" description="Gly residues" evidence="1">
    <location>
        <begin position="373"/>
        <end position="383"/>
    </location>
</feature>
<dbReference type="Proteomes" id="UP001165080">
    <property type="component" value="Unassembled WGS sequence"/>
</dbReference>
<feature type="domain" description="U-box" evidence="3">
    <location>
        <begin position="199"/>
        <end position="272"/>
    </location>
</feature>
<evidence type="ECO:0000256" key="2">
    <source>
        <dbReference type="SAM" id="Phobius"/>
    </source>
</evidence>
<feature type="transmembrane region" description="Helical" evidence="2">
    <location>
        <begin position="39"/>
        <end position="62"/>
    </location>
</feature>
<comment type="caution">
    <text evidence="4">The sequence shown here is derived from an EMBL/GenBank/DDBJ whole genome shotgun (WGS) entry which is preliminary data.</text>
</comment>
<name>A0A9W6EZX0_9CHLO</name>
<reference evidence="4 5" key="1">
    <citation type="journal article" date="2023" name="Commun. Biol.">
        <title>Reorganization of the ancestral sex-determining regions during the evolution of trioecy in Pleodorina starrii.</title>
        <authorList>
            <person name="Takahashi K."/>
            <person name="Suzuki S."/>
            <person name="Kawai-Toyooka H."/>
            <person name="Yamamoto K."/>
            <person name="Hamaji T."/>
            <person name="Ootsuki R."/>
            <person name="Yamaguchi H."/>
            <person name="Kawachi M."/>
            <person name="Higashiyama T."/>
            <person name="Nozaki H."/>
        </authorList>
    </citation>
    <scope>NUCLEOTIDE SEQUENCE [LARGE SCALE GENOMIC DNA]</scope>
    <source>
        <strain evidence="4 5">NIES-4479</strain>
    </source>
</reference>
<dbReference type="GO" id="GO:0004842">
    <property type="term" value="F:ubiquitin-protein transferase activity"/>
    <property type="evidence" value="ECO:0007669"/>
    <property type="project" value="InterPro"/>
</dbReference>
<feature type="region of interest" description="Disordered" evidence="1">
    <location>
        <begin position="269"/>
        <end position="395"/>
    </location>
</feature>
<dbReference type="AlphaFoldDB" id="A0A9W6EZX0"/>
<gene>
    <name evidence="4" type="primary">PLEST009868</name>
    <name evidence="4" type="ORF">PLESTB_000463100</name>
</gene>
<protein>
    <recommendedName>
        <fullName evidence="3">U-box domain-containing protein</fullName>
    </recommendedName>
</protein>
<dbReference type="PROSITE" id="PS51698">
    <property type="entry name" value="U_BOX"/>
    <property type="match status" value="1"/>
</dbReference>
<dbReference type="InterPro" id="IPR013083">
    <property type="entry name" value="Znf_RING/FYVE/PHD"/>
</dbReference>
<dbReference type="InterPro" id="IPR003613">
    <property type="entry name" value="Ubox_domain"/>
</dbReference>
<keyword evidence="2" id="KW-0472">Membrane</keyword>
<keyword evidence="5" id="KW-1185">Reference proteome</keyword>
<dbReference type="PANTHER" id="PTHR46573:SF1">
    <property type="entry name" value="WD REPEAT, SAM AND U-BOX DOMAIN-CONTAINING PROTEIN 1"/>
    <property type="match status" value="1"/>
</dbReference>